<dbReference type="CDD" id="cd16390">
    <property type="entry name" value="ParB_N_Srx_like"/>
    <property type="match status" value="1"/>
</dbReference>
<dbReference type="Pfam" id="PF08857">
    <property type="entry name" value="ParBc_2"/>
    <property type="match status" value="1"/>
</dbReference>
<dbReference type="Gene3D" id="3.90.1530.10">
    <property type="entry name" value="Conserved hypothetical protein from pyrococcus furiosus pfu- 392566-001, ParB domain"/>
    <property type="match status" value="1"/>
</dbReference>
<dbReference type="InterPro" id="IPR014956">
    <property type="entry name" value="ParBc_2"/>
</dbReference>
<name>A0A109BEU4_HYPSL</name>
<protein>
    <recommendedName>
        <fullName evidence="3">Chromosome partitioning protein ParB</fullName>
    </recommendedName>
</protein>
<sequence>MRAVEAKREKLARLTKRPRKLTHYLQRRAIPAVLGPGEELYIIDHHHLSLALFQSGVPDTFVRVVADFSNRRRLAFLRAMQAHGWLRSCDGEGRTISPVLLPATVGHLQADHYRDLAWSVREAGGFRKSPIPYSEFVWADFFREHIPAELVQQDFLSAHRSAMRIARSRSASHLPGCKRGKSLSD</sequence>
<accession>A0A109BEU4</accession>
<dbReference type="AlphaFoldDB" id="A0A109BEU4"/>
<dbReference type="EMBL" id="LMTR01000063">
    <property type="protein sequence ID" value="KWT67533.1"/>
    <property type="molecule type" value="Genomic_DNA"/>
</dbReference>
<dbReference type="InterPro" id="IPR036086">
    <property type="entry name" value="ParB/Sulfiredoxin_sf"/>
</dbReference>
<dbReference type="SUPFAM" id="SSF110849">
    <property type="entry name" value="ParB/Sulfiredoxin"/>
    <property type="match status" value="1"/>
</dbReference>
<reference evidence="1 2" key="1">
    <citation type="submission" date="2015-10" db="EMBL/GenBank/DDBJ databases">
        <title>Transcriptomic analysis of a linuron degrading triple-species bacterial consortium.</title>
        <authorList>
            <person name="Albers P."/>
        </authorList>
    </citation>
    <scope>NUCLEOTIDE SEQUENCE [LARGE SCALE GENOMIC DNA]</scope>
    <source>
        <strain evidence="1 2">WDL6</strain>
    </source>
</reference>
<dbReference type="STRING" id="121290.APY04_1892"/>
<organism evidence="1 2">
    <name type="scientific">Hyphomicrobium sulfonivorans</name>
    <dbReference type="NCBI Taxonomy" id="121290"/>
    <lineage>
        <taxon>Bacteria</taxon>
        <taxon>Pseudomonadati</taxon>
        <taxon>Pseudomonadota</taxon>
        <taxon>Alphaproteobacteria</taxon>
        <taxon>Hyphomicrobiales</taxon>
        <taxon>Hyphomicrobiaceae</taxon>
        <taxon>Hyphomicrobium</taxon>
    </lineage>
</organism>
<gene>
    <name evidence="1" type="ORF">APY04_1892</name>
</gene>
<evidence type="ECO:0008006" key="3">
    <source>
        <dbReference type="Google" id="ProtNLM"/>
    </source>
</evidence>
<dbReference type="Proteomes" id="UP000059074">
    <property type="component" value="Unassembled WGS sequence"/>
</dbReference>
<dbReference type="Gene3D" id="1.10.8.10">
    <property type="entry name" value="DNA helicase RuvA subunit, C-terminal domain"/>
    <property type="match status" value="1"/>
</dbReference>
<evidence type="ECO:0000313" key="1">
    <source>
        <dbReference type="EMBL" id="KWT67533.1"/>
    </source>
</evidence>
<dbReference type="PATRIC" id="fig|121290.4.peg.1280"/>
<evidence type="ECO:0000313" key="2">
    <source>
        <dbReference type="Proteomes" id="UP000059074"/>
    </source>
</evidence>
<dbReference type="PIRSF" id="PIRSF029669">
    <property type="entry name" value="UCP029669"/>
    <property type="match status" value="1"/>
</dbReference>
<dbReference type="InterPro" id="IPR016932">
    <property type="entry name" value="UCP029669"/>
</dbReference>
<keyword evidence="2" id="KW-1185">Reference proteome</keyword>
<proteinExistence type="predicted"/>
<comment type="caution">
    <text evidence="1">The sequence shown here is derived from an EMBL/GenBank/DDBJ whole genome shotgun (WGS) entry which is preliminary data.</text>
</comment>